<keyword evidence="14 16" id="KW-0424">Laminin EGF-like domain</keyword>
<evidence type="ECO:0000259" key="19">
    <source>
        <dbReference type="PROSITE" id="PS50027"/>
    </source>
</evidence>
<dbReference type="InterPro" id="IPR000034">
    <property type="entry name" value="Laminin_IV"/>
</dbReference>
<dbReference type="SMART" id="SM00192">
    <property type="entry name" value="LDLa"/>
    <property type="match status" value="11"/>
</dbReference>
<dbReference type="Pfam" id="PF13927">
    <property type="entry name" value="Ig_3"/>
    <property type="match status" value="1"/>
</dbReference>
<keyword evidence="5 18" id="KW-0812">Transmembrane</keyword>
<feature type="disulfide bond" evidence="15">
    <location>
        <begin position="450"/>
        <end position="462"/>
    </location>
</feature>
<feature type="domain" description="Ig-like" evidence="20">
    <location>
        <begin position="629"/>
        <end position="712"/>
    </location>
</feature>
<feature type="disulfide bond" evidence="15">
    <location>
        <begin position="258"/>
        <end position="276"/>
    </location>
</feature>
<dbReference type="Pfam" id="PF24973">
    <property type="entry name" value="EGF_LMN_ATRN"/>
    <property type="match status" value="1"/>
</dbReference>
<dbReference type="SMART" id="SM00408">
    <property type="entry name" value="IGc2"/>
    <property type="match status" value="2"/>
</dbReference>
<dbReference type="InterPro" id="IPR003599">
    <property type="entry name" value="Ig_sub"/>
</dbReference>
<feature type="disulfide bond" evidence="15">
    <location>
        <begin position="232"/>
        <end position="247"/>
    </location>
</feature>
<dbReference type="Gene3D" id="4.10.400.10">
    <property type="entry name" value="Low-density Lipoprotein Receptor"/>
    <property type="match status" value="10"/>
</dbReference>
<keyword evidence="4" id="KW-0272">Extracellular matrix</keyword>
<feature type="disulfide bond" evidence="15">
    <location>
        <begin position="192"/>
        <end position="207"/>
    </location>
</feature>
<evidence type="ECO:0000256" key="18">
    <source>
        <dbReference type="SAM" id="Phobius"/>
    </source>
</evidence>
<dbReference type="Pfam" id="PF00057">
    <property type="entry name" value="Ldl_recept_a"/>
    <property type="match status" value="9"/>
</dbReference>
<dbReference type="SMART" id="SM00180">
    <property type="entry name" value="EGF_Lam"/>
    <property type="match status" value="2"/>
</dbReference>
<feature type="transmembrane region" description="Helical" evidence="18">
    <location>
        <begin position="521"/>
        <end position="544"/>
    </location>
</feature>
<protein>
    <submittedName>
        <fullName evidence="22">Heparan sulfate proteoglycan 2</fullName>
    </submittedName>
</protein>
<dbReference type="GO" id="GO:0005604">
    <property type="term" value="C:basement membrane"/>
    <property type="evidence" value="ECO:0007669"/>
    <property type="project" value="UniProtKB-SubCell"/>
</dbReference>
<feature type="disulfide bond" evidence="15">
    <location>
        <begin position="113"/>
        <end position="128"/>
    </location>
</feature>
<evidence type="ECO:0000256" key="16">
    <source>
        <dbReference type="PROSITE-ProRule" id="PRU00460"/>
    </source>
</evidence>
<reference evidence="22 23" key="1">
    <citation type="journal article" date="2021" name="Elife">
        <title>Chloroplast acquisition without the gene transfer in kleptoplastic sea slugs, Plakobranchus ocellatus.</title>
        <authorList>
            <person name="Maeda T."/>
            <person name="Takahashi S."/>
            <person name="Yoshida T."/>
            <person name="Shimamura S."/>
            <person name="Takaki Y."/>
            <person name="Nagai Y."/>
            <person name="Toyoda A."/>
            <person name="Suzuki Y."/>
            <person name="Arimoto A."/>
            <person name="Ishii H."/>
            <person name="Satoh N."/>
            <person name="Nishiyama T."/>
            <person name="Hasebe M."/>
            <person name="Maruyama T."/>
            <person name="Minagawa J."/>
            <person name="Obokata J."/>
            <person name="Shigenobu S."/>
        </authorList>
    </citation>
    <scope>NUCLEOTIDE SEQUENCE [LARGE SCALE GENOMIC DNA]</scope>
</reference>
<feature type="disulfide bond" evidence="15">
    <location>
        <begin position="307"/>
        <end position="322"/>
    </location>
</feature>
<dbReference type="PANTHER" id="PTHR22722">
    <property type="entry name" value="LOW-DENSITY LIPOPROTEIN RECEPTOR-RELATED PROTEIN 2-RELATED"/>
    <property type="match status" value="1"/>
</dbReference>
<sequence length="1059" mass="115078">MLGTGVTDALIVPTAQTSSATVSLLKIRYALDRCNRYADCADSSDEFSCNTPIVPTARTSSAAVSLLKIRYALDRCNRYADCADSSDEFSCNCTSAEFRCVTNGQCVALSDVCNQVADCVDRSDESDCEPQCRDFEFVCDDRCADNSLRCDGRRDCFDGKDEDGCPPAPISECPPTQFQCKSGNCVDLDAKCDGNTDCPDASDEADCPPPEPCRDTEFTCQNGNCVSLDATCDGNDDCLDASDEAGCPATCSSDEFTCGDGQCISRRQRCNRQQDCRDASDEDNCPCADDEFTCADNSRCLPPGYRCNGNPECRDGSDEDGCPARCADDEFTCANGQCAPGYSRCDGQIQCGDSSDERGCRDPTVVTGIYVSPREMRKRVGTIASFICQAMPPQAEISGSRLTIGNLRPEDSGDYKCVVNSARGPVEAHARLSVEYAGPSVIDPGPDGPCGRDQSTCGNGQCIPRDYVCDGEADCTDGSDESQCNDDDDDDDDDYDDDDDDVDYGGDDEDVVAVHDDSVSAVVIVVIAVVVVAVVVVVVAIVGVSLPCEPNEFRCDNGRCAVKIWRCDGDDDCLDGSDEKECPTREPGAPCRADEFTCATGDQCVPASYQCDDENDCFDRSDERGCIKPTIIRPPEQEINVEINGTFTIRCDAVGVPTPLIVWRLNWGNIPQGPRVTVTSINGRGTLTVRNAVLEDAGAYTCEALNNKASIFAIPDALIIVRRTPGICRAPLFNANALTPRDCIRCFCYGQTQTCLSSNLQYSQITLGQQVAIVRRDTLEPADSNFVQYIPVSREFQVTDFNTILRTGSYYWSLPYQFLSKRISSYGGELTYQVYYEVDTFDVPTDDPDVIIQGNGITLYHKSRSEFAPNRPTTVKVRLLESEWIVSPDTRLTGPISDYATREQMMQALENVTTILVRATYDNRQSLIRLGNVLLATGVPQETGLGRAFAVEDCTCPPGYSGLSCEECAPGFFRVDGGRYGRQCVACNCNGHSTECDAFTGICRNCRDNTQGPYCDQCVSGYVGDPRSGSQDACRPCECPLSNPENQWVSLYVSIAQSL</sequence>
<feature type="disulfide bond" evidence="15">
    <location>
        <begin position="333"/>
        <end position="351"/>
    </location>
</feature>
<dbReference type="InterPro" id="IPR003598">
    <property type="entry name" value="Ig_sub2"/>
</dbReference>
<dbReference type="Gene3D" id="2.60.40.10">
    <property type="entry name" value="Immunoglobulins"/>
    <property type="match status" value="2"/>
</dbReference>
<feature type="disulfide bond" evidence="15">
    <location>
        <begin position="548"/>
        <end position="560"/>
    </location>
</feature>
<evidence type="ECO:0000256" key="5">
    <source>
        <dbReference type="ARBA" id="ARBA00022692"/>
    </source>
</evidence>
<feature type="disulfide bond" evidence="15">
    <location>
        <begin position="173"/>
        <end position="185"/>
    </location>
</feature>
<dbReference type="FunFam" id="4.10.400.10:FF:000062">
    <property type="entry name" value="Terribly reduced optic lobes, isoform AI"/>
    <property type="match status" value="1"/>
</dbReference>
<dbReference type="InterPro" id="IPR036179">
    <property type="entry name" value="Ig-like_dom_sf"/>
</dbReference>
<evidence type="ECO:0000256" key="13">
    <source>
        <dbReference type="ARBA" id="ARBA00023180"/>
    </source>
</evidence>
<feature type="disulfide bond" evidence="15">
    <location>
        <begin position="611"/>
        <end position="626"/>
    </location>
</feature>
<dbReference type="InterPro" id="IPR023415">
    <property type="entry name" value="LDLR_class-A_CS"/>
</dbReference>
<feature type="disulfide bond" evidence="16">
    <location>
        <begin position="1006"/>
        <end position="1015"/>
    </location>
</feature>
<feature type="disulfide bond" evidence="15">
    <location>
        <begin position="213"/>
        <end position="225"/>
    </location>
</feature>
<evidence type="ECO:0000256" key="14">
    <source>
        <dbReference type="ARBA" id="ARBA00023292"/>
    </source>
</evidence>
<dbReference type="SMART" id="SM00409">
    <property type="entry name" value="IG"/>
    <property type="match status" value="2"/>
</dbReference>
<dbReference type="CDD" id="cd00055">
    <property type="entry name" value="EGF_Lam"/>
    <property type="match status" value="1"/>
</dbReference>
<keyword evidence="7" id="KW-0677">Repeat</keyword>
<dbReference type="SUPFAM" id="SSF48726">
    <property type="entry name" value="Immunoglobulin"/>
    <property type="match status" value="2"/>
</dbReference>
<evidence type="ECO:0000256" key="6">
    <source>
        <dbReference type="ARBA" id="ARBA00022729"/>
    </source>
</evidence>
<evidence type="ECO:0000256" key="3">
    <source>
        <dbReference type="ARBA" id="ARBA00022525"/>
    </source>
</evidence>
<dbReference type="EMBL" id="BMAT01007649">
    <property type="protein sequence ID" value="GFR68373.1"/>
    <property type="molecule type" value="Genomic_DNA"/>
</dbReference>
<keyword evidence="12" id="KW-0675">Receptor</keyword>
<feature type="disulfide bond" evidence="15">
    <location>
        <begin position="457"/>
        <end position="475"/>
    </location>
</feature>
<dbReference type="Gene3D" id="2.10.25.10">
    <property type="entry name" value="Laminin"/>
    <property type="match status" value="1"/>
</dbReference>
<feature type="disulfide bond" evidence="15">
    <location>
        <begin position="180"/>
        <end position="198"/>
    </location>
</feature>
<dbReference type="AlphaFoldDB" id="A0AAV4F6P8"/>
<proteinExistence type="predicted"/>
<evidence type="ECO:0000256" key="2">
    <source>
        <dbReference type="ARBA" id="ARBA00004302"/>
    </source>
</evidence>
<evidence type="ECO:0000256" key="11">
    <source>
        <dbReference type="ARBA" id="ARBA00023157"/>
    </source>
</evidence>
<dbReference type="InterPro" id="IPR007110">
    <property type="entry name" value="Ig-like_dom"/>
</dbReference>
<dbReference type="PROSITE" id="PS50068">
    <property type="entry name" value="LDLRA_2"/>
    <property type="match status" value="10"/>
</dbReference>
<dbReference type="Proteomes" id="UP000762676">
    <property type="component" value="Unassembled WGS sequence"/>
</dbReference>
<dbReference type="InterPro" id="IPR051221">
    <property type="entry name" value="LDLR-related"/>
</dbReference>
<dbReference type="GO" id="GO:0043235">
    <property type="term" value="C:receptor complex"/>
    <property type="evidence" value="ECO:0007669"/>
    <property type="project" value="TreeGrafter"/>
</dbReference>
<keyword evidence="3" id="KW-0964">Secreted</keyword>
<dbReference type="GO" id="GO:0005886">
    <property type="term" value="C:plasma membrane"/>
    <property type="evidence" value="ECO:0007669"/>
    <property type="project" value="TreeGrafter"/>
</dbReference>
<keyword evidence="10 18" id="KW-0472">Membrane</keyword>
<keyword evidence="6" id="KW-0732">Signal</keyword>
<feature type="disulfide bond" evidence="15">
    <location>
        <begin position="150"/>
        <end position="165"/>
    </location>
</feature>
<keyword evidence="9 18" id="KW-1133">Transmembrane helix</keyword>
<keyword evidence="13" id="KW-0325">Glycoprotein</keyword>
<feature type="disulfide bond" evidence="15">
    <location>
        <begin position="345"/>
        <end position="360"/>
    </location>
</feature>
<feature type="disulfide bond" evidence="15">
    <location>
        <begin position="469"/>
        <end position="484"/>
    </location>
</feature>
<evidence type="ECO:0000259" key="20">
    <source>
        <dbReference type="PROSITE" id="PS50835"/>
    </source>
</evidence>
<dbReference type="PROSITE" id="PS50835">
    <property type="entry name" value="IG_LIKE"/>
    <property type="match status" value="1"/>
</dbReference>
<dbReference type="InterPro" id="IPR056863">
    <property type="entry name" value="LMN_ATRN_NET-like_EGF"/>
</dbReference>
<dbReference type="PROSITE" id="PS01248">
    <property type="entry name" value="EGF_LAM_1"/>
    <property type="match status" value="1"/>
</dbReference>
<dbReference type="SUPFAM" id="SSF57196">
    <property type="entry name" value="EGF/Laminin"/>
    <property type="match status" value="1"/>
</dbReference>
<dbReference type="PROSITE" id="PS01209">
    <property type="entry name" value="LDLRA_1"/>
    <property type="match status" value="4"/>
</dbReference>
<feature type="disulfide bond" evidence="15">
    <location>
        <begin position="567"/>
        <end position="582"/>
    </location>
</feature>
<evidence type="ECO:0000256" key="15">
    <source>
        <dbReference type="PROSITE-ProRule" id="PRU00124"/>
    </source>
</evidence>
<keyword evidence="23" id="KW-1185">Reference proteome</keyword>
<comment type="caution">
    <text evidence="22">The sequence shown here is derived from an EMBL/GenBank/DDBJ whole genome shotgun (WGS) entry which is preliminary data.</text>
</comment>
<evidence type="ECO:0000256" key="12">
    <source>
        <dbReference type="ARBA" id="ARBA00023170"/>
    </source>
</evidence>
<comment type="subcellular location">
    <subcellularLocation>
        <location evidence="1">Membrane</location>
        <topology evidence="1">Single-pass membrane protein</topology>
    </subcellularLocation>
    <subcellularLocation>
        <location evidence="2">Secreted</location>
        <location evidence="2">Extracellular space</location>
        <location evidence="2">Extracellular matrix</location>
        <location evidence="2">Basement membrane</location>
    </subcellularLocation>
</comment>
<dbReference type="PROSITE" id="PS51115">
    <property type="entry name" value="LAMININ_IVA"/>
    <property type="match status" value="1"/>
</dbReference>
<feature type="disulfide bond" evidence="15">
    <location>
        <begin position="555"/>
        <end position="573"/>
    </location>
</feature>
<feature type="domain" description="Laminin IV type A" evidence="21">
    <location>
        <begin position="757"/>
        <end position="953"/>
    </location>
</feature>
<feature type="domain" description="Laminin EGF-like" evidence="19">
    <location>
        <begin position="987"/>
        <end position="1036"/>
    </location>
</feature>
<organism evidence="22 23">
    <name type="scientific">Elysia marginata</name>
    <dbReference type="NCBI Taxonomy" id="1093978"/>
    <lineage>
        <taxon>Eukaryota</taxon>
        <taxon>Metazoa</taxon>
        <taxon>Spiralia</taxon>
        <taxon>Lophotrochozoa</taxon>
        <taxon>Mollusca</taxon>
        <taxon>Gastropoda</taxon>
        <taxon>Heterobranchia</taxon>
        <taxon>Euthyneura</taxon>
        <taxon>Panpulmonata</taxon>
        <taxon>Sacoglossa</taxon>
        <taxon>Placobranchoidea</taxon>
        <taxon>Plakobranchidae</taxon>
        <taxon>Elysia</taxon>
    </lineage>
</organism>
<evidence type="ECO:0000256" key="10">
    <source>
        <dbReference type="ARBA" id="ARBA00023136"/>
    </source>
</evidence>
<dbReference type="SMART" id="SM00281">
    <property type="entry name" value="LamB"/>
    <property type="match status" value="1"/>
</dbReference>
<dbReference type="InterPro" id="IPR036055">
    <property type="entry name" value="LDL_receptor-like_sf"/>
</dbReference>
<dbReference type="InterPro" id="IPR002172">
    <property type="entry name" value="LDrepeatLR_classA_rpt"/>
</dbReference>
<evidence type="ECO:0000256" key="17">
    <source>
        <dbReference type="SAM" id="MobiDB-lite"/>
    </source>
</evidence>
<dbReference type="PRINTS" id="PR00261">
    <property type="entry name" value="LDLRECEPTOR"/>
</dbReference>
<dbReference type="InterPro" id="IPR002049">
    <property type="entry name" value="LE_dom"/>
</dbReference>
<dbReference type="GO" id="GO:0030154">
    <property type="term" value="P:cell differentiation"/>
    <property type="evidence" value="ECO:0007669"/>
    <property type="project" value="UniProtKB-ARBA"/>
</dbReference>
<evidence type="ECO:0000313" key="22">
    <source>
        <dbReference type="EMBL" id="GFR68373.1"/>
    </source>
</evidence>
<gene>
    <name evidence="22" type="ORF">ElyMa_003730100</name>
</gene>
<feature type="region of interest" description="Disordered" evidence="17">
    <location>
        <begin position="478"/>
        <end position="508"/>
    </location>
</feature>
<dbReference type="CDD" id="cd00112">
    <property type="entry name" value="LDLa"/>
    <property type="match status" value="9"/>
</dbReference>
<dbReference type="FunFam" id="2.10.25.10:FF:000106">
    <property type="entry name" value="Heparan sulfate proteoglycan 2"/>
    <property type="match status" value="1"/>
</dbReference>
<dbReference type="Pfam" id="PF00052">
    <property type="entry name" value="Laminin_B"/>
    <property type="match status" value="1"/>
</dbReference>
<evidence type="ECO:0000256" key="4">
    <source>
        <dbReference type="ARBA" id="ARBA00022530"/>
    </source>
</evidence>
<feature type="disulfide bond" evidence="15">
    <location>
        <begin position="251"/>
        <end position="263"/>
    </location>
</feature>
<evidence type="ECO:0000256" key="8">
    <source>
        <dbReference type="ARBA" id="ARBA00022869"/>
    </source>
</evidence>
<keyword evidence="11 16" id="KW-1015">Disulfide bond</keyword>
<dbReference type="PROSITE" id="PS50027">
    <property type="entry name" value="EGF_LAM_2"/>
    <property type="match status" value="1"/>
</dbReference>
<name>A0AAV4F6P8_9GAST</name>
<dbReference type="SUPFAM" id="SSF57424">
    <property type="entry name" value="LDL receptor-like module"/>
    <property type="match status" value="10"/>
</dbReference>
<feature type="disulfide bond" evidence="15">
    <location>
        <begin position="270"/>
        <end position="285"/>
    </location>
</feature>
<evidence type="ECO:0000256" key="7">
    <source>
        <dbReference type="ARBA" id="ARBA00022737"/>
    </source>
</evidence>
<evidence type="ECO:0000259" key="21">
    <source>
        <dbReference type="PROSITE" id="PS51115"/>
    </source>
</evidence>
<comment type="caution">
    <text evidence="16">Lacks conserved residue(s) required for the propagation of feature annotation.</text>
</comment>
<keyword evidence="8" id="KW-0084">Basement membrane</keyword>
<evidence type="ECO:0000313" key="23">
    <source>
        <dbReference type="Proteomes" id="UP000762676"/>
    </source>
</evidence>
<feature type="disulfide bond" evidence="15">
    <location>
        <begin position="326"/>
        <end position="338"/>
    </location>
</feature>
<evidence type="ECO:0000256" key="1">
    <source>
        <dbReference type="ARBA" id="ARBA00004167"/>
    </source>
</evidence>
<dbReference type="InterPro" id="IPR013783">
    <property type="entry name" value="Ig-like_fold"/>
</dbReference>
<feature type="disulfide bond" evidence="15">
    <location>
        <begin position="220"/>
        <end position="238"/>
    </location>
</feature>
<accession>A0AAV4F6P8</accession>
<evidence type="ECO:0000256" key="9">
    <source>
        <dbReference type="ARBA" id="ARBA00022989"/>
    </source>
</evidence>